<dbReference type="PANTHER" id="PTHR28082">
    <property type="entry name" value="ZINC FINGER PROTEIN"/>
    <property type="match status" value="1"/>
</dbReference>
<dbReference type="PIRSF" id="PIRSF017292">
    <property type="entry name" value="UCP017292_Znf_CHY"/>
    <property type="match status" value="1"/>
</dbReference>
<protein>
    <recommendedName>
        <fullName evidence="4">CHY-type domain-containing protein</fullName>
    </recommendedName>
</protein>
<comment type="caution">
    <text evidence="5">The sequence shown here is derived from an EMBL/GenBank/DDBJ whole genome shotgun (WGS) entry which is preliminary data.</text>
</comment>
<gene>
    <name evidence="5" type="ORF">HPT30_29365</name>
</gene>
<dbReference type="EMBL" id="JABWCS010000221">
    <property type="protein sequence ID" value="NUU64472.1"/>
    <property type="molecule type" value="Genomic_DNA"/>
</dbReference>
<evidence type="ECO:0000313" key="6">
    <source>
        <dbReference type="Proteomes" id="UP000564806"/>
    </source>
</evidence>
<name>A0A850EZT4_9BACL</name>
<dbReference type="InterPro" id="IPR037274">
    <property type="entry name" value="Znf_CHY_sf"/>
</dbReference>
<keyword evidence="1" id="KW-0479">Metal-binding</keyword>
<proteinExistence type="predicted"/>
<dbReference type="AlphaFoldDB" id="A0A850EZT4"/>
<dbReference type="Proteomes" id="UP000564806">
    <property type="component" value="Unassembled WGS sequence"/>
</dbReference>
<keyword evidence="3" id="KW-0862">Zinc</keyword>
<dbReference type="GO" id="GO:0008270">
    <property type="term" value="F:zinc ion binding"/>
    <property type="evidence" value="ECO:0007669"/>
    <property type="project" value="UniProtKB-KW"/>
</dbReference>
<dbReference type="RefSeq" id="WP_175374847.1">
    <property type="nucleotide sequence ID" value="NZ_JABWCS010000221.1"/>
</dbReference>
<dbReference type="InterPro" id="IPR008913">
    <property type="entry name" value="Znf_CHY"/>
</dbReference>
<dbReference type="Pfam" id="PF05495">
    <property type="entry name" value="zf-CHY"/>
    <property type="match status" value="1"/>
</dbReference>
<reference evidence="5" key="1">
    <citation type="submission" date="2020-06" db="EMBL/GenBank/DDBJ databases">
        <title>Paenibacillus sp. nov., isolated from soil.</title>
        <authorList>
            <person name="Seo Y.L."/>
        </authorList>
    </citation>
    <scope>NUCLEOTIDE SEQUENCE [LARGE SCALE GENOMIC DNA]</scope>
    <source>
        <strain evidence="5">JW14</strain>
    </source>
</reference>
<sequence>MNIHGVKVCGVQIDSQTRCRHYHSPIDIIAIRFACCDIYYPCYKCHEEVGGHSAVRWGKHQRDEQAILCGACGHQLTIHEYMTCGSSCPGCKAAFNPGCQNHYHLYFEM</sequence>
<keyword evidence="6" id="KW-1185">Reference proteome</keyword>
<organism evidence="5 6">
    <name type="scientific">Paenibacillus agri</name>
    <dbReference type="NCBI Taxonomy" id="2744309"/>
    <lineage>
        <taxon>Bacteria</taxon>
        <taxon>Bacillati</taxon>
        <taxon>Bacillota</taxon>
        <taxon>Bacilli</taxon>
        <taxon>Bacillales</taxon>
        <taxon>Paenibacillaceae</taxon>
        <taxon>Paenibacillus</taxon>
    </lineage>
</organism>
<dbReference type="PROSITE" id="PS51266">
    <property type="entry name" value="ZF_CHY"/>
    <property type="match status" value="1"/>
</dbReference>
<evidence type="ECO:0000259" key="4">
    <source>
        <dbReference type="PROSITE" id="PS51266"/>
    </source>
</evidence>
<feature type="domain" description="CHY-type" evidence="4">
    <location>
        <begin position="12"/>
        <end position="93"/>
    </location>
</feature>
<evidence type="ECO:0000256" key="2">
    <source>
        <dbReference type="ARBA" id="ARBA00022771"/>
    </source>
</evidence>
<dbReference type="SUPFAM" id="SSF161219">
    <property type="entry name" value="CHY zinc finger-like"/>
    <property type="match status" value="1"/>
</dbReference>
<accession>A0A850EZT4</accession>
<evidence type="ECO:0000313" key="5">
    <source>
        <dbReference type="EMBL" id="NUU64472.1"/>
    </source>
</evidence>
<dbReference type="InterPro" id="IPR052604">
    <property type="entry name" value="Mito_Tim_assembly_helper"/>
</dbReference>
<keyword evidence="2" id="KW-0863">Zinc-finger</keyword>
<evidence type="ECO:0000256" key="3">
    <source>
        <dbReference type="ARBA" id="ARBA00022833"/>
    </source>
</evidence>
<dbReference type="InterPro" id="IPR016694">
    <property type="entry name" value="UCP017292"/>
</dbReference>
<evidence type="ECO:0000256" key="1">
    <source>
        <dbReference type="ARBA" id="ARBA00022723"/>
    </source>
</evidence>
<dbReference type="GO" id="GO:0045041">
    <property type="term" value="P:protein import into mitochondrial intermembrane space"/>
    <property type="evidence" value="ECO:0007669"/>
    <property type="project" value="TreeGrafter"/>
</dbReference>
<dbReference type="PANTHER" id="PTHR28082:SF1">
    <property type="entry name" value="HELPER OF TIM PROTEIN 13"/>
    <property type="match status" value="1"/>
</dbReference>